<dbReference type="EMBL" id="CP006585">
    <property type="protein sequence ID" value="AGW12244.1"/>
    <property type="molecule type" value="Genomic_DNA"/>
</dbReference>
<proteinExistence type="predicted"/>
<gene>
    <name evidence="3" type="ORF">DGI_0317</name>
</gene>
<feature type="compositionally biased region" description="Low complexity" evidence="1">
    <location>
        <begin position="264"/>
        <end position="275"/>
    </location>
</feature>
<evidence type="ECO:0008006" key="5">
    <source>
        <dbReference type="Google" id="ProtNLM"/>
    </source>
</evidence>
<feature type="compositionally biased region" description="Polar residues" evidence="1">
    <location>
        <begin position="234"/>
        <end position="247"/>
    </location>
</feature>
<name>T2G7S7_MEGG1</name>
<dbReference type="HOGENOM" id="CLU_1010939_0_0_7"/>
<evidence type="ECO:0000256" key="1">
    <source>
        <dbReference type="SAM" id="MobiDB-lite"/>
    </source>
</evidence>
<dbReference type="AlphaFoldDB" id="T2G7S7"/>
<dbReference type="eggNOG" id="ENOG5032U59">
    <property type="taxonomic scope" value="Bacteria"/>
</dbReference>
<dbReference type="STRING" id="1121448.DGI_0317"/>
<feature type="region of interest" description="Disordered" evidence="1">
    <location>
        <begin position="234"/>
        <end position="275"/>
    </location>
</feature>
<organism evidence="3 4">
    <name type="scientific">Megalodesulfovibrio gigas (strain ATCC 19364 / DSM 1382 / NCIMB 9332 / VKM B-1759)</name>
    <name type="common">Desulfovibrio gigas</name>
    <dbReference type="NCBI Taxonomy" id="1121448"/>
    <lineage>
        <taxon>Bacteria</taxon>
        <taxon>Pseudomonadati</taxon>
        <taxon>Thermodesulfobacteriota</taxon>
        <taxon>Desulfovibrionia</taxon>
        <taxon>Desulfovibrionales</taxon>
        <taxon>Desulfovibrionaceae</taxon>
        <taxon>Megalodesulfovibrio</taxon>
    </lineage>
</organism>
<reference evidence="3 4" key="1">
    <citation type="journal article" date="2013" name="J. Bacteriol.">
        <title>Roles of HynAB and Ech, the only two hydrogenases found in the model sulfate reducer Desulfovibrio gigas.</title>
        <authorList>
            <person name="Morais-Silva F.O."/>
            <person name="Santos C.I."/>
            <person name="Rodrigues R."/>
            <person name="Pereira I.A."/>
            <person name="Rodrigues-Pousada C."/>
        </authorList>
    </citation>
    <scope>NUCLEOTIDE SEQUENCE [LARGE SCALE GENOMIC DNA]</scope>
    <source>
        <strain evidence="4">ATCC 19364 / DSM 1382 / NCIMB 9332 / VKM B-1759</strain>
    </source>
</reference>
<protein>
    <recommendedName>
        <fullName evidence="5">Penicillin-binding protein activator LpoB</fullName>
    </recommendedName>
</protein>
<dbReference type="KEGG" id="dgg:DGI_0317"/>
<evidence type="ECO:0000313" key="4">
    <source>
        <dbReference type="Proteomes" id="UP000016587"/>
    </source>
</evidence>
<keyword evidence="2" id="KW-0732">Signal</keyword>
<dbReference type="PATRIC" id="fig|1121448.10.peg.322"/>
<sequence length="275" mass="29624">MILCCLALVLAMAAPCAAANKELMSVKMAKQDLTRNLVESVVGFKVKSESQMGLTEDPNYQVQSKSAAAIKGVKVDKMIYDREKDIALAFGHIDLGAITNVLGERINFKNVTVRSIGFGSMTQASRQPLMALRAALLNAYDEMAALLVGEKLLSKSRTENFLLTEDINHAKVCAAVFGAYIPDIDLNSPNRGWGWDESGNAFVRLQLDVRTVKDVLGNRLRYADGDQIVEVLGQGSQTDDLNPTAGSMVQPPRAKPQYQSLDVPGAGPAAPGVAQ</sequence>
<evidence type="ECO:0000256" key="2">
    <source>
        <dbReference type="SAM" id="SignalP"/>
    </source>
</evidence>
<dbReference type="Proteomes" id="UP000016587">
    <property type="component" value="Chromosome"/>
</dbReference>
<accession>T2G7S7</accession>
<feature type="chain" id="PRO_5004588124" description="Penicillin-binding protein activator LpoB" evidence="2">
    <location>
        <begin position="19"/>
        <end position="275"/>
    </location>
</feature>
<keyword evidence="4" id="KW-1185">Reference proteome</keyword>
<feature type="signal peptide" evidence="2">
    <location>
        <begin position="1"/>
        <end position="18"/>
    </location>
</feature>
<reference evidence="4" key="2">
    <citation type="submission" date="2013-07" db="EMBL/GenBank/DDBJ databases">
        <authorList>
            <person name="Morais-Silva F.O."/>
            <person name="Rezende A.M."/>
            <person name="Pimentel C."/>
            <person name="Resende D.M."/>
            <person name="Santos C.I."/>
            <person name="Clemente C."/>
            <person name="de Oliveira L.M."/>
            <person name="da Silva S.M."/>
            <person name="Costa D.A."/>
            <person name="Varela-Raposo A."/>
            <person name="Horacio E.C.A."/>
            <person name="Matos M."/>
            <person name="Flores O."/>
            <person name="Ruiz J.C."/>
            <person name="Rodrigues-Pousada C."/>
        </authorList>
    </citation>
    <scope>NUCLEOTIDE SEQUENCE [LARGE SCALE GENOMIC DNA]</scope>
    <source>
        <strain evidence="4">ATCC 19364 / DSM 1382 / NCIMB 9332 / VKM B-1759</strain>
    </source>
</reference>
<evidence type="ECO:0000313" key="3">
    <source>
        <dbReference type="EMBL" id="AGW12244.1"/>
    </source>
</evidence>